<reference evidence="5 6" key="1">
    <citation type="submission" date="2024-03" db="EMBL/GenBank/DDBJ databases">
        <title>Aureococcus anophagefferens CCMP1851 and Kratosvirus quantuckense: Draft genome of a second virus-susceptible host strain in the model system.</title>
        <authorList>
            <person name="Chase E."/>
            <person name="Truchon A.R."/>
            <person name="Schepens W."/>
            <person name="Wilhelm S.W."/>
        </authorList>
    </citation>
    <scope>NUCLEOTIDE SEQUENCE [LARGE SCALE GENOMIC DNA]</scope>
    <source>
        <strain evidence="5 6">CCMP1851</strain>
    </source>
</reference>
<proteinExistence type="inferred from homology"/>
<keyword evidence="4" id="KW-0496">Mitochondrion</keyword>
<evidence type="ECO:0000256" key="3">
    <source>
        <dbReference type="ARBA" id="ARBA00022946"/>
    </source>
</evidence>
<comment type="caution">
    <text evidence="5">The sequence shown here is derived from an EMBL/GenBank/DDBJ whole genome shotgun (WGS) entry which is preliminary data.</text>
</comment>
<comment type="similarity">
    <text evidence="2">Belongs to the ATP11 family.</text>
</comment>
<accession>A0ABR1FQ10</accession>
<evidence type="ECO:0000256" key="2">
    <source>
        <dbReference type="ARBA" id="ARBA00009116"/>
    </source>
</evidence>
<keyword evidence="3" id="KW-0809">Transit peptide</keyword>
<dbReference type="Proteomes" id="UP001363151">
    <property type="component" value="Unassembled WGS sequence"/>
</dbReference>
<evidence type="ECO:0000256" key="1">
    <source>
        <dbReference type="ARBA" id="ARBA00004173"/>
    </source>
</evidence>
<keyword evidence="6" id="KW-1185">Reference proteome</keyword>
<name>A0ABR1FQ10_AURAN</name>
<dbReference type="Pfam" id="PF06644">
    <property type="entry name" value="ATP11"/>
    <property type="match status" value="1"/>
</dbReference>
<dbReference type="EMBL" id="JBBJCI010000293">
    <property type="protein sequence ID" value="KAK7235250.1"/>
    <property type="molecule type" value="Genomic_DNA"/>
</dbReference>
<dbReference type="PANTHER" id="PTHR13126:SF0">
    <property type="entry name" value="ATP SYNTHASE MITOCHONDRIAL F1 COMPLEX ASSEMBLY FACTOR 1"/>
    <property type="match status" value="1"/>
</dbReference>
<protein>
    <submittedName>
        <fullName evidence="5">ATP11-like mitochondrial chaperone</fullName>
    </submittedName>
</protein>
<evidence type="ECO:0000256" key="4">
    <source>
        <dbReference type="ARBA" id="ARBA00023128"/>
    </source>
</evidence>
<comment type="subcellular location">
    <subcellularLocation>
        <location evidence="1">Mitochondrion</location>
    </subcellularLocation>
</comment>
<evidence type="ECO:0000313" key="6">
    <source>
        <dbReference type="Proteomes" id="UP001363151"/>
    </source>
</evidence>
<gene>
    <name evidence="5" type="ORF">SO694_00068022</name>
</gene>
<evidence type="ECO:0000313" key="5">
    <source>
        <dbReference type="EMBL" id="KAK7235250.1"/>
    </source>
</evidence>
<dbReference type="PANTHER" id="PTHR13126">
    <property type="entry name" value="CHAPERONE ATP11"/>
    <property type="match status" value="1"/>
</dbReference>
<sequence>MAFSRAGHASHVARQLTDIVKLPLLKKEPTSKIAEIWRSYHEGRQDAVGRDIPAKTAQVLVDRAGAAPTFLFPVFRDGGHFLLLSQFQNRRHFLFTFLEDYKKNPAFSRPYVTLTLHDDLAKEKDIVLLRGDVEKQMLKEEADHVIAQVVESYCIASRYSSDSGPLTFNQRPNDFDLDAMLKHYPKPPVNIETP</sequence>
<dbReference type="InterPro" id="IPR010591">
    <property type="entry name" value="ATP11"/>
</dbReference>
<organism evidence="5 6">
    <name type="scientific">Aureococcus anophagefferens</name>
    <name type="common">Harmful bloom alga</name>
    <dbReference type="NCBI Taxonomy" id="44056"/>
    <lineage>
        <taxon>Eukaryota</taxon>
        <taxon>Sar</taxon>
        <taxon>Stramenopiles</taxon>
        <taxon>Ochrophyta</taxon>
        <taxon>Pelagophyceae</taxon>
        <taxon>Pelagomonadales</taxon>
        <taxon>Pelagomonadaceae</taxon>
        <taxon>Aureococcus</taxon>
    </lineage>
</organism>